<accession>A0A081BLS8</accession>
<dbReference type="HOGENOM" id="CLU_945458_0_0_0"/>
<evidence type="ECO:0000313" key="3">
    <source>
        <dbReference type="Proteomes" id="UP000030700"/>
    </source>
</evidence>
<dbReference type="EMBL" id="DF820457">
    <property type="protein sequence ID" value="GAK51344.1"/>
    <property type="molecule type" value="Genomic_DNA"/>
</dbReference>
<name>A0A081BLS8_9BACT</name>
<organism evidence="2">
    <name type="scientific">Candidatus Moduliflexus flocculans</name>
    <dbReference type="NCBI Taxonomy" id="1499966"/>
    <lineage>
        <taxon>Bacteria</taxon>
        <taxon>Candidatus Moduliflexota</taxon>
        <taxon>Candidatus Moduliflexia</taxon>
        <taxon>Candidatus Moduliflexales</taxon>
        <taxon>Candidatus Moduliflexaceae</taxon>
    </lineage>
</organism>
<feature type="region of interest" description="Disordered" evidence="1">
    <location>
        <begin position="190"/>
        <end position="212"/>
    </location>
</feature>
<gene>
    <name evidence="2" type="ORF">U14_02587</name>
</gene>
<reference evidence="2" key="1">
    <citation type="journal article" date="2015" name="PeerJ">
        <title>First genomic representation of candidate bacterial phylum KSB3 points to enhanced environmental sensing as a trigger of wastewater bulking.</title>
        <authorList>
            <person name="Sekiguchi Y."/>
            <person name="Ohashi A."/>
            <person name="Parks D.H."/>
            <person name="Yamauchi T."/>
            <person name="Tyson G.W."/>
            <person name="Hugenholtz P."/>
        </authorList>
    </citation>
    <scope>NUCLEOTIDE SEQUENCE [LARGE SCALE GENOMIC DNA]</scope>
</reference>
<proteinExistence type="predicted"/>
<evidence type="ECO:0000256" key="1">
    <source>
        <dbReference type="SAM" id="MobiDB-lite"/>
    </source>
</evidence>
<keyword evidence="3" id="KW-1185">Reference proteome</keyword>
<sequence>MAELSLEDKAKGKRIITQFFRTMPGVQKTLMMIFERDGYQGVFRLQSVLYPDNSTEINSVDELRNGLSMILQHIYGMPIEDKEGYFQEITKCKTPAQVLRKEKESLLNYFYSEFPILKQYLLEDLTDDNNFQFMSALCRKYLGLEAGISDMRGFKKQIRSLQESFADQVAGGTSENSLVETLKQLKAESANAPVAAEPSEEEAEPVAASGGETDEKRKAILSALGGDKYKDLRSFLIDTVAVEAGFVNFQRYLDNALGKSSGIEATDIPSFSEGLRKLKEFRDHLEQEMAAYAS</sequence>
<evidence type="ECO:0000313" key="2">
    <source>
        <dbReference type="EMBL" id="GAK51344.1"/>
    </source>
</evidence>
<protein>
    <submittedName>
        <fullName evidence="2">Uncharacterized protein</fullName>
    </submittedName>
</protein>
<dbReference type="STRING" id="1499966.U14_02587"/>
<dbReference type="Proteomes" id="UP000030700">
    <property type="component" value="Unassembled WGS sequence"/>
</dbReference>
<dbReference type="AlphaFoldDB" id="A0A081BLS8"/>